<dbReference type="PANTHER" id="PTHR35120:SF2">
    <property type="entry name" value="AMINOTRANSFERASE-LIKE PLANT MOBILE DOMAIN-CONTAINING PROTEIN"/>
    <property type="match status" value="1"/>
</dbReference>
<feature type="coiled-coil region" evidence="1">
    <location>
        <begin position="870"/>
        <end position="926"/>
    </location>
</feature>
<evidence type="ECO:0000313" key="4">
    <source>
        <dbReference type="Proteomes" id="UP001630127"/>
    </source>
</evidence>
<dbReference type="AlphaFoldDB" id="A0ABD2ZQF7"/>
<reference evidence="3 4" key="1">
    <citation type="submission" date="2024-11" db="EMBL/GenBank/DDBJ databases">
        <title>A near-complete genome assembly of Cinchona calisaya.</title>
        <authorList>
            <person name="Lian D.C."/>
            <person name="Zhao X.W."/>
            <person name="Wei L."/>
        </authorList>
    </citation>
    <scope>NUCLEOTIDE SEQUENCE [LARGE SCALE GENOMIC DNA]</scope>
    <source>
        <tissue evidence="3">Nenye</tissue>
    </source>
</reference>
<keyword evidence="1" id="KW-0175">Coiled coil</keyword>
<evidence type="ECO:0000256" key="1">
    <source>
        <dbReference type="SAM" id="Coils"/>
    </source>
</evidence>
<evidence type="ECO:0000256" key="2">
    <source>
        <dbReference type="SAM" id="MobiDB-lite"/>
    </source>
</evidence>
<proteinExistence type="predicted"/>
<accession>A0ABD2ZQF7</accession>
<dbReference type="PANTHER" id="PTHR35120">
    <property type="entry name" value="HISTONE ACETYLTRANSFERASE KAT6B-LIKE"/>
    <property type="match status" value="1"/>
</dbReference>
<protein>
    <submittedName>
        <fullName evidence="3">Uncharacterized protein</fullName>
    </submittedName>
</protein>
<gene>
    <name evidence="3" type="ORF">ACH5RR_018067</name>
</gene>
<organism evidence="3 4">
    <name type="scientific">Cinchona calisaya</name>
    <dbReference type="NCBI Taxonomy" id="153742"/>
    <lineage>
        <taxon>Eukaryota</taxon>
        <taxon>Viridiplantae</taxon>
        <taxon>Streptophyta</taxon>
        <taxon>Embryophyta</taxon>
        <taxon>Tracheophyta</taxon>
        <taxon>Spermatophyta</taxon>
        <taxon>Magnoliopsida</taxon>
        <taxon>eudicotyledons</taxon>
        <taxon>Gunneridae</taxon>
        <taxon>Pentapetalae</taxon>
        <taxon>asterids</taxon>
        <taxon>lamiids</taxon>
        <taxon>Gentianales</taxon>
        <taxon>Rubiaceae</taxon>
        <taxon>Cinchonoideae</taxon>
        <taxon>Cinchoneae</taxon>
        <taxon>Cinchona</taxon>
    </lineage>
</organism>
<evidence type="ECO:0000313" key="3">
    <source>
        <dbReference type="EMBL" id="KAL3519918.1"/>
    </source>
</evidence>
<sequence>MARLRGKRKQRKFHTLKLQKRKKLITQKMILENDQKPPQSSLLAIENGENLEDYDHRNLSIELPIQSMPASPARTPSHLVIEVYKNHNLKPSSSYSLRKKRSLMMYYWNKKKYETLTRHFNPIPFSPQKGPANVEDHRTLLKNLGLWDFLHLDFDQRIRADLIKELVVCYNQKKRLYCKSSVDGFPITLSRGALGNALHLPVKSQNLDQNDGGKNGFLMVSEEEALFLEELVWGWLVLQDEGCKVADEVLKFMRFIRENRRLEEVDWAGLIWFMVERELLKGQNLVNCYYASHLQILLKHQRPKLFDNDDFESVGDFSDMEAVVLFDESFKKADCVRVVKDAENFGIEQENENIVVKCYKRRSQYLEKCRKERKLCIVDNVGDTRITTSDSEVEELGNQQTSFYLVDGKEGSEDEGERDNVDEGLKMEVSTDLISSGMDDLNREEIDDQQMNLFSNQENGEGEFTLDVSQEGKENAADMLLNQDTHEEGLKIEQSTDLTLGGSDDLNMQETDNQQIDLVSNQENGETEFSKEDSLEEEQYVVAESIVDEQHASLMERGNECSVVNGEEEVEVMQGFVKEVCEEEIGDLLLHIRDNAPRNVQVELSAEVHNISYENALEEGVNQEGMHSSDSLKKGDKNVGLEASNSNEFLGADKDDMQGNLNAEPCKGGSDNVTETKGEDILYFELEKNDKKKCQVNKSNMSEGLVLQHCTAGNVEVPTVHQEVAETNLCHDPPKECTSVQDLYSAHGVQSTCKIEMPFSSPNNSFHQSLIEPFVPEFNMHMSTLIPSVHAEAQERKNIHTSAMFVEHVARQPDIYMNLAGPSTDNSLMREVGILNYGQYEHATATQKLIKSNGADDNESLDFDLCIKQMEVWMSRLKNAANKRAQLDDQINRMLLKKLEEQNKIIEEQNKIIQQYEKSKHEEQQKKQKDIHRYEHEIRLMQNVLCDYRKALKEVNKSFAKYREHCQLPEEPLYRDDPHGGGKVILASELEKVEQERQNSKAIQISIEALMKFLQGWFVKLEGHMLEFDHLCDRLEDAEIAVSMLKGNVSKPREIGI</sequence>
<dbReference type="Proteomes" id="UP001630127">
    <property type="component" value="Unassembled WGS sequence"/>
</dbReference>
<keyword evidence="4" id="KW-1185">Reference proteome</keyword>
<dbReference type="EMBL" id="JBJUIK010000008">
    <property type="protein sequence ID" value="KAL3519918.1"/>
    <property type="molecule type" value="Genomic_DNA"/>
</dbReference>
<feature type="region of interest" description="Disordered" evidence="2">
    <location>
        <begin position="621"/>
        <end position="640"/>
    </location>
</feature>
<feature type="compositionally biased region" description="Basic and acidic residues" evidence="2">
    <location>
        <begin position="630"/>
        <end position="639"/>
    </location>
</feature>
<comment type="caution">
    <text evidence="3">The sequence shown here is derived from an EMBL/GenBank/DDBJ whole genome shotgun (WGS) entry which is preliminary data.</text>
</comment>
<name>A0ABD2ZQF7_9GENT</name>